<keyword evidence="4" id="KW-0274">FAD</keyword>
<sequence length="342" mass="37604">MLRATEDDDTYFIFIGGRVDHAKIAQDRDELIRVLREGTGRSDIELGKVRWLSEYKPHIRMAEKFGQERVFVVGDAAHIHSPFGGQGLNSSVQDSINLGWKLSLVEKGVALPSLLSTYTEERLPVIAEVLKTSNRLFDEAVSSKSDGSTSEKAWHRGGPLNQLGVNYRWSSITIDDRFPREERPLDPYGIDRAPGPLRAGERAPDAPGLVKVSADPLPSKNTGQVGMNFSLFDIFRPSYHTVLIFDDNIERLEGTLRILRSYPSALIRSVIVLPHGPSVALPTERGDLTVIDGDGHAYQGYAVDAGTFTTVIVRPDGAVGGVITQPEGMKRYFTGIFSAITA</sequence>
<keyword evidence="5" id="KW-0560">Oxidoreductase</keyword>
<dbReference type="STRING" id="742152.A0A2H3J3R5"/>
<dbReference type="AlphaFoldDB" id="A0A2H3J3R5"/>
<dbReference type="InterPro" id="IPR038220">
    <property type="entry name" value="PHOX_C_sf"/>
</dbReference>
<dbReference type="PRINTS" id="PR00420">
    <property type="entry name" value="RNGMNOXGNASE"/>
</dbReference>
<dbReference type="Pfam" id="PF01494">
    <property type="entry name" value="FAD_binding_3"/>
    <property type="match status" value="1"/>
</dbReference>
<dbReference type="GO" id="GO:0071949">
    <property type="term" value="F:FAD binding"/>
    <property type="evidence" value="ECO:0007669"/>
    <property type="project" value="InterPro"/>
</dbReference>
<dbReference type="GO" id="GO:0016709">
    <property type="term" value="F:oxidoreductase activity, acting on paired donors, with incorporation or reduction of molecular oxygen, NAD(P)H as one donor, and incorporation of one atom of oxygen"/>
    <property type="evidence" value="ECO:0007669"/>
    <property type="project" value="UniProtKB-ARBA"/>
</dbReference>
<evidence type="ECO:0000313" key="9">
    <source>
        <dbReference type="Proteomes" id="UP000218811"/>
    </source>
</evidence>
<evidence type="ECO:0000256" key="2">
    <source>
        <dbReference type="ARBA" id="ARBA00007801"/>
    </source>
</evidence>
<evidence type="ECO:0000259" key="7">
    <source>
        <dbReference type="Pfam" id="PF01494"/>
    </source>
</evidence>
<dbReference type="InterPro" id="IPR050641">
    <property type="entry name" value="RIFMO-like"/>
</dbReference>
<comment type="cofactor">
    <cofactor evidence="1">
        <name>FAD</name>
        <dbReference type="ChEBI" id="CHEBI:57692"/>
    </cofactor>
</comment>
<evidence type="ECO:0000256" key="5">
    <source>
        <dbReference type="ARBA" id="ARBA00023002"/>
    </source>
</evidence>
<dbReference type="PANTHER" id="PTHR43004:SF19">
    <property type="entry name" value="BINDING MONOOXYGENASE, PUTATIVE (JCVI)-RELATED"/>
    <property type="match status" value="1"/>
</dbReference>
<dbReference type="SUPFAM" id="SSF51905">
    <property type="entry name" value="FAD/NAD(P)-binding domain"/>
    <property type="match status" value="1"/>
</dbReference>
<keyword evidence="9" id="KW-1185">Reference proteome</keyword>
<dbReference type="Gene3D" id="3.50.50.60">
    <property type="entry name" value="FAD/NAD(P)-binding domain"/>
    <property type="match status" value="1"/>
</dbReference>
<feature type="domain" description="FAD-binding" evidence="7">
    <location>
        <begin position="13"/>
        <end position="132"/>
    </location>
</feature>
<dbReference type="PANTHER" id="PTHR43004">
    <property type="entry name" value="TRK SYSTEM POTASSIUM UPTAKE PROTEIN"/>
    <property type="match status" value="1"/>
</dbReference>
<proteinExistence type="inferred from homology"/>
<name>A0A2H3J3R5_WOLCO</name>
<organism evidence="8 9">
    <name type="scientific">Wolfiporia cocos (strain MD-104)</name>
    <name type="common">Brown rot fungus</name>
    <dbReference type="NCBI Taxonomy" id="742152"/>
    <lineage>
        <taxon>Eukaryota</taxon>
        <taxon>Fungi</taxon>
        <taxon>Dikarya</taxon>
        <taxon>Basidiomycota</taxon>
        <taxon>Agaricomycotina</taxon>
        <taxon>Agaricomycetes</taxon>
        <taxon>Polyporales</taxon>
        <taxon>Phaeolaceae</taxon>
        <taxon>Wolfiporia</taxon>
    </lineage>
</organism>
<reference evidence="8 9" key="1">
    <citation type="journal article" date="2012" name="Science">
        <title>The Paleozoic origin of enzymatic lignin decomposition reconstructed from 31 fungal genomes.</title>
        <authorList>
            <person name="Floudas D."/>
            <person name="Binder M."/>
            <person name="Riley R."/>
            <person name="Barry K."/>
            <person name="Blanchette R.A."/>
            <person name="Henrissat B."/>
            <person name="Martinez A.T."/>
            <person name="Otillar R."/>
            <person name="Spatafora J.W."/>
            <person name="Yadav J.S."/>
            <person name="Aerts A."/>
            <person name="Benoit I."/>
            <person name="Boyd A."/>
            <person name="Carlson A."/>
            <person name="Copeland A."/>
            <person name="Coutinho P.M."/>
            <person name="de Vries R.P."/>
            <person name="Ferreira P."/>
            <person name="Findley K."/>
            <person name="Foster B."/>
            <person name="Gaskell J."/>
            <person name="Glotzer D."/>
            <person name="Gorecki P."/>
            <person name="Heitman J."/>
            <person name="Hesse C."/>
            <person name="Hori C."/>
            <person name="Igarashi K."/>
            <person name="Jurgens J.A."/>
            <person name="Kallen N."/>
            <person name="Kersten P."/>
            <person name="Kohler A."/>
            <person name="Kuees U."/>
            <person name="Kumar T.K.A."/>
            <person name="Kuo A."/>
            <person name="LaButti K."/>
            <person name="Larrondo L.F."/>
            <person name="Lindquist E."/>
            <person name="Ling A."/>
            <person name="Lombard V."/>
            <person name="Lucas S."/>
            <person name="Lundell T."/>
            <person name="Martin R."/>
            <person name="McLaughlin D.J."/>
            <person name="Morgenstern I."/>
            <person name="Morin E."/>
            <person name="Murat C."/>
            <person name="Nagy L.G."/>
            <person name="Nolan M."/>
            <person name="Ohm R.A."/>
            <person name="Patyshakuliyeva A."/>
            <person name="Rokas A."/>
            <person name="Ruiz-Duenas F.J."/>
            <person name="Sabat G."/>
            <person name="Salamov A."/>
            <person name="Samejima M."/>
            <person name="Schmutz J."/>
            <person name="Slot J.C."/>
            <person name="St John F."/>
            <person name="Stenlid J."/>
            <person name="Sun H."/>
            <person name="Sun S."/>
            <person name="Syed K."/>
            <person name="Tsang A."/>
            <person name="Wiebenga A."/>
            <person name="Young D."/>
            <person name="Pisabarro A."/>
            <person name="Eastwood D.C."/>
            <person name="Martin F."/>
            <person name="Cullen D."/>
            <person name="Grigoriev I.V."/>
            <person name="Hibbett D.S."/>
        </authorList>
    </citation>
    <scope>NUCLEOTIDE SEQUENCE [LARGE SCALE GENOMIC DNA]</scope>
    <source>
        <strain evidence="8 9">MD-104</strain>
    </source>
</reference>
<dbReference type="Proteomes" id="UP000218811">
    <property type="component" value="Unassembled WGS sequence"/>
</dbReference>
<protein>
    <recommendedName>
        <fullName evidence="7">FAD-binding domain-containing protein</fullName>
    </recommendedName>
</protein>
<evidence type="ECO:0000256" key="4">
    <source>
        <dbReference type="ARBA" id="ARBA00022827"/>
    </source>
</evidence>
<comment type="similarity">
    <text evidence="2">Belongs to the PheA/TfdB FAD monooxygenase family.</text>
</comment>
<feature type="region of interest" description="Disordered" evidence="6">
    <location>
        <begin position="183"/>
        <end position="204"/>
    </location>
</feature>
<gene>
    <name evidence="8" type="ORF">WOLCODRAFT_167026</name>
</gene>
<evidence type="ECO:0000256" key="3">
    <source>
        <dbReference type="ARBA" id="ARBA00022630"/>
    </source>
</evidence>
<evidence type="ECO:0000313" key="8">
    <source>
        <dbReference type="EMBL" id="PCH36611.1"/>
    </source>
</evidence>
<dbReference type="Gene3D" id="3.30.70.2450">
    <property type="match status" value="1"/>
</dbReference>
<dbReference type="InterPro" id="IPR036249">
    <property type="entry name" value="Thioredoxin-like_sf"/>
</dbReference>
<evidence type="ECO:0000256" key="1">
    <source>
        <dbReference type="ARBA" id="ARBA00001974"/>
    </source>
</evidence>
<accession>A0A2H3J3R5</accession>
<evidence type="ECO:0000256" key="6">
    <source>
        <dbReference type="SAM" id="MobiDB-lite"/>
    </source>
</evidence>
<dbReference type="Gene3D" id="3.40.30.20">
    <property type="match status" value="1"/>
</dbReference>
<dbReference type="OMA" id="HERAFNR"/>
<dbReference type="OrthoDB" id="2690153at2759"/>
<dbReference type="InterPro" id="IPR002938">
    <property type="entry name" value="FAD-bd"/>
</dbReference>
<dbReference type="InterPro" id="IPR036188">
    <property type="entry name" value="FAD/NAD-bd_sf"/>
</dbReference>
<keyword evidence="3" id="KW-0285">Flavoprotein</keyword>
<dbReference type="EMBL" id="KB467887">
    <property type="protein sequence ID" value="PCH36611.1"/>
    <property type="molecule type" value="Genomic_DNA"/>
</dbReference>
<dbReference type="SUPFAM" id="SSF52833">
    <property type="entry name" value="Thioredoxin-like"/>
    <property type="match status" value="1"/>
</dbReference>